<dbReference type="Gene3D" id="3.40.50.1820">
    <property type="entry name" value="alpha/beta hydrolase"/>
    <property type="match status" value="1"/>
</dbReference>
<evidence type="ECO:0000313" key="5">
    <source>
        <dbReference type="EMBL" id="TNC37500.1"/>
    </source>
</evidence>
<reference evidence="5 7" key="1">
    <citation type="submission" date="2019-05" db="EMBL/GenBank/DDBJ databases">
        <title>Mumia sp. nov., isolated from the intestinal contents of plateau pika (Ochotona curzoniae) in the Qinghai-Tibet plateau of China.</title>
        <authorList>
            <person name="Tian Z."/>
        </authorList>
    </citation>
    <scope>NUCLEOTIDE SEQUENCE [LARGE SCALE GENOMIC DNA]</scope>
    <source>
        <strain evidence="7">527</strain>
        <strain evidence="5">Z527</strain>
    </source>
</reference>
<feature type="chain" id="PRO_5038242820" evidence="3">
    <location>
        <begin position="25"/>
        <end position="350"/>
    </location>
</feature>
<dbReference type="FunFam" id="3.40.50.1820:FF:000089">
    <property type="entry name" value="Alpha/beta hydrolase"/>
    <property type="match status" value="1"/>
</dbReference>
<dbReference type="SUPFAM" id="SSF53474">
    <property type="entry name" value="alpha/beta-Hydrolases"/>
    <property type="match status" value="1"/>
</dbReference>
<dbReference type="Pfam" id="PF07859">
    <property type="entry name" value="Abhydrolase_3"/>
    <property type="match status" value="1"/>
</dbReference>
<dbReference type="GO" id="GO:0016787">
    <property type="term" value="F:hydrolase activity"/>
    <property type="evidence" value="ECO:0007669"/>
    <property type="project" value="UniProtKB-KW"/>
</dbReference>
<evidence type="ECO:0000256" key="2">
    <source>
        <dbReference type="ARBA" id="ARBA00022801"/>
    </source>
</evidence>
<organism evidence="5 7">
    <name type="scientific">Mumia zhuanghuii</name>
    <dbReference type="NCBI Taxonomy" id="2585211"/>
    <lineage>
        <taxon>Bacteria</taxon>
        <taxon>Bacillati</taxon>
        <taxon>Actinomycetota</taxon>
        <taxon>Actinomycetes</taxon>
        <taxon>Propionibacteriales</taxon>
        <taxon>Nocardioidaceae</taxon>
        <taxon>Mumia</taxon>
    </lineage>
</organism>
<gene>
    <name evidence="6" type="ORF">FHE65_17010</name>
    <name evidence="5" type="ORF">FHE65_25120</name>
</gene>
<accession>A0A5C4MD42</accession>
<evidence type="ECO:0000256" key="3">
    <source>
        <dbReference type="SAM" id="SignalP"/>
    </source>
</evidence>
<evidence type="ECO:0000313" key="7">
    <source>
        <dbReference type="Proteomes" id="UP000306740"/>
    </source>
</evidence>
<dbReference type="EMBL" id="VDFR01000075">
    <property type="protein sequence ID" value="TNC44173.1"/>
    <property type="molecule type" value="Genomic_DNA"/>
</dbReference>
<dbReference type="AlphaFoldDB" id="A0A5C4MD42"/>
<proteinExistence type="inferred from homology"/>
<keyword evidence="3" id="KW-0732">Signal</keyword>
<dbReference type="OrthoDB" id="3181909at2"/>
<dbReference type="InterPro" id="IPR029058">
    <property type="entry name" value="AB_hydrolase_fold"/>
</dbReference>
<dbReference type="InterPro" id="IPR013094">
    <property type="entry name" value="AB_hydrolase_3"/>
</dbReference>
<evidence type="ECO:0000256" key="1">
    <source>
        <dbReference type="ARBA" id="ARBA00010515"/>
    </source>
</evidence>
<sequence length="350" mass="36809">MTSTTALKGSALRALFRLPAPALARLAGAPVTRRHRTLDPQMRLLLTLQALEGPAAESVPIPQGRRIIRDGAAAVGGALPIGSVHDRTIDGPGGPLQLRVYAPRGVTGTAPALVFFHGGGWIYGDLESHDATCRFLAEQAGVRVVAVDYRLAPEHPFPAAHEDCLAAYDWVLAHADALGIDRHRVAVGGDSAGGNLATVVAQQVVARTEQPAGVVPPAYQLLIYPVVDFVEKRPSRTEMASGFFLTGDFVDLASDCYTASGPDPADPLLSPLYGKLEGLPPAYVVTAGFDPLLDEGEAYAEAMRAAGVEVTYVCEDGLIHSFANMVALGTVAPAAMRRAARALRRGLHGS</sequence>
<dbReference type="PROSITE" id="PS01173">
    <property type="entry name" value="LIPASE_GDXG_HIS"/>
    <property type="match status" value="1"/>
</dbReference>
<feature type="signal peptide" evidence="3">
    <location>
        <begin position="1"/>
        <end position="24"/>
    </location>
</feature>
<comment type="similarity">
    <text evidence="1">Belongs to the 'GDXG' lipolytic enzyme family.</text>
</comment>
<dbReference type="PANTHER" id="PTHR48081:SF8">
    <property type="entry name" value="ALPHA_BETA HYDROLASE FOLD-3 DOMAIN-CONTAINING PROTEIN-RELATED"/>
    <property type="match status" value="1"/>
</dbReference>
<name>A0A5C4MD42_9ACTN</name>
<comment type="caution">
    <text evidence="5">The sequence shown here is derived from an EMBL/GenBank/DDBJ whole genome shotgun (WGS) entry which is preliminary data.</text>
</comment>
<evidence type="ECO:0000313" key="6">
    <source>
        <dbReference type="EMBL" id="TNC44173.1"/>
    </source>
</evidence>
<dbReference type="EMBL" id="VDFR01000127">
    <property type="protein sequence ID" value="TNC37500.1"/>
    <property type="molecule type" value="Genomic_DNA"/>
</dbReference>
<feature type="domain" description="Alpha/beta hydrolase fold-3" evidence="4">
    <location>
        <begin position="113"/>
        <end position="323"/>
    </location>
</feature>
<evidence type="ECO:0000259" key="4">
    <source>
        <dbReference type="Pfam" id="PF07859"/>
    </source>
</evidence>
<dbReference type="PANTHER" id="PTHR48081">
    <property type="entry name" value="AB HYDROLASE SUPERFAMILY PROTEIN C4A8.06C"/>
    <property type="match status" value="1"/>
</dbReference>
<keyword evidence="2 5" id="KW-0378">Hydrolase</keyword>
<dbReference type="InterPro" id="IPR002168">
    <property type="entry name" value="Lipase_GDXG_HIS_AS"/>
</dbReference>
<dbReference type="InterPro" id="IPR050300">
    <property type="entry name" value="GDXG_lipolytic_enzyme"/>
</dbReference>
<dbReference type="Proteomes" id="UP000306740">
    <property type="component" value="Unassembled WGS sequence"/>
</dbReference>
<dbReference type="RefSeq" id="WP_139106288.1">
    <property type="nucleotide sequence ID" value="NZ_VDFR01000075.1"/>
</dbReference>
<protein>
    <submittedName>
        <fullName evidence="5">Alpha/beta hydrolase</fullName>
    </submittedName>
</protein>